<name>A0A1F6V1W5_9PROT</name>
<proteinExistence type="predicted"/>
<gene>
    <name evidence="1" type="ORF">A2W18_07530</name>
</gene>
<organism evidence="1 2">
    <name type="scientific">Candidatus Muproteobacteria bacterium RBG_16_60_9</name>
    <dbReference type="NCBI Taxonomy" id="1817755"/>
    <lineage>
        <taxon>Bacteria</taxon>
        <taxon>Pseudomonadati</taxon>
        <taxon>Pseudomonadota</taxon>
        <taxon>Candidatus Muproteobacteria</taxon>
    </lineage>
</organism>
<protein>
    <submittedName>
        <fullName evidence="1">Uncharacterized protein</fullName>
    </submittedName>
</protein>
<evidence type="ECO:0000313" key="2">
    <source>
        <dbReference type="Proteomes" id="UP000179076"/>
    </source>
</evidence>
<reference evidence="1 2" key="1">
    <citation type="journal article" date="2016" name="Nat. Commun.">
        <title>Thousands of microbial genomes shed light on interconnected biogeochemical processes in an aquifer system.</title>
        <authorList>
            <person name="Anantharaman K."/>
            <person name="Brown C.T."/>
            <person name="Hug L.A."/>
            <person name="Sharon I."/>
            <person name="Castelle C.J."/>
            <person name="Probst A.J."/>
            <person name="Thomas B.C."/>
            <person name="Singh A."/>
            <person name="Wilkins M.J."/>
            <person name="Karaoz U."/>
            <person name="Brodie E.L."/>
            <person name="Williams K.H."/>
            <person name="Hubbard S.S."/>
            <person name="Banfield J.F."/>
        </authorList>
    </citation>
    <scope>NUCLEOTIDE SEQUENCE [LARGE SCALE GENOMIC DNA]</scope>
</reference>
<dbReference type="Proteomes" id="UP000179076">
    <property type="component" value="Unassembled WGS sequence"/>
</dbReference>
<comment type="caution">
    <text evidence="1">The sequence shown here is derived from an EMBL/GenBank/DDBJ whole genome shotgun (WGS) entry which is preliminary data.</text>
</comment>
<sequence>MGVPSIRHRIERRTRAFRSNVAGINYIAEKTLTCADYPAQEDEVGKTMKLGVLASGIRGGQMSCG</sequence>
<dbReference type="EMBL" id="MFSP01000151">
    <property type="protein sequence ID" value="OGI63588.1"/>
    <property type="molecule type" value="Genomic_DNA"/>
</dbReference>
<accession>A0A1F6V1W5</accession>
<dbReference type="AlphaFoldDB" id="A0A1F6V1W5"/>
<evidence type="ECO:0000313" key="1">
    <source>
        <dbReference type="EMBL" id="OGI63588.1"/>
    </source>
</evidence>